<evidence type="ECO:0000313" key="3">
    <source>
        <dbReference type="Proteomes" id="UP000530660"/>
    </source>
</evidence>
<dbReference type="OrthoDB" id="5982at2759"/>
<dbReference type="AlphaFoldDB" id="A0A7J7IIK3"/>
<keyword evidence="3" id="KW-1185">Reference proteome</keyword>
<protein>
    <submittedName>
        <fullName evidence="2">Uncharacterized protein</fullName>
    </submittedName>
</protein>
<dbReference type="Proteomes" id="UP000530660">
    <property type="component" value="Unassembled WGS sequence"/>
</dbReference>
<accession>A0A7J7IIK3</accession>
<gene>
    <name evidence="2" type="ORF">F1559_004412</name>
</gene>
<feature type="region of interest" description="Disordered" evidence="1">
    <location>
        <begin position="191"/>
        <end position="225"/>
    </location>
</feature>
<feature type="region of interest" description="Disordered" evidence="1">
    <location>
        <begin position="346"/>
        <end position="375"/>
    </location>
</feature>
<feature type="region of interest" description="Disordered" evidence="1">
    <location>
        <begin position="304"/>
        <end position="330"/>
    </location>
</feature>
<evidence type="ECO:0000256" key="1">
    <source>
        <dbReference type="SAM" id="MobiDB-lite"/>
    </source>
</evidence>
<comment type="caution">
    <text evidence="2">The sequence shown here is derived from an EMBL/GenBank/DDBJ whole genome shotgun (WGS) entry which is preliminary data.</text>
</comment>
<name>A0A7J7IIK3_9RHOD</name>
<evidence type="ECO:0000313" key="2">
    <source>
        <dbReference type="EMBL" id="KAF6002570.1"/>
    </source>
</evidence>
<proteinExistence type="predicted"/>
<dbReference type="EMBL" id="VWRR01000010">
    <property type="protein sequence ID" value="KAF6002570.1"/>
    <property type="molecule type" value="Genomic_DNA"/>
</dbReference>
<reference evidence="2 3" key="1">
    <citation type="journal article" date="2020" name="J. Phycol.">
        <title>Comparative genome analysis reveals Cyanidiococcus gen. nov., a new extremophilic red algal genus sister to Cyanidioschyzon (Cyanidioschyzonaceae, Rhodophyta).</title>
        <authorList>
            <person name="Liu S.-L."/>
            <person name="Chiang Y.-R."/>
            <person name="Yoon H.S."/>
            <person name="Fu H.-Y."/>
        </authorList>
    </citation>
    <scope>NUCLEOTIDE SEQUENCE [LARGE SCALE GENOMIC DNA]</scope>
    <source>
        <strain evidence="2 3">THAL066</strain>
    </source>
</reference>
<organism evidence="2 3">
    <name type="scientific">Cyanidiococcus yangmingshanensis</name>
    <dbReference type="NCBI Taxonomy" id="2690220"/>
    <lineage>
        <taxon>Eukaryota</taxon>
        <taxon>Rhodophyta</taxon>
        <taxon>Bangiophyceae</taxon>
        <taxon>Cyanidiales</taxon>
        <taxon>Cyanidiaceae</taxon>
        <taxon>Cyanidiococcus</taxon>
    </lineage>
</organism>
<sequence>MWTQLYTVRRKRRSERFLRRALSVHRPRSATFRENVRVRRGVLAALADDERSDSKRLQEPSPLSFNDQPERIFLADLPLLSITETSRKPERWERVGAYAVFDEERVLQYVGYTKNVLVKLQLHRKLQPSLCRYFKVFFPAPGTIRVEPDSLEAVLCDWIKENGRVPNGNYQPERWEDISARKVAFRANASSTKMAGGAKTMPGPSKRSRAAPFRDESDTVPGASESFTGYQTERAAAFYEEDEEDMFDLRDRDLQQTGTDWWNRLVQVFTGPSVPLPTGTIADESVRIRVLDKQGNVRSERALMDTDPSNEGTGYGSSRDRRMRVARASSQTRDPYLDQVMRIEREEAERRGTRNARRAGTRSSDARDEFRTRGRQGFQDEDDLLDDWDEPFIDNGLQDWMPFLAFGGLALFLYLLSSITNGGSSVPPESLGF</sequence>